<evidence type="ECO:0000256" key="1">
    <source>
        <dbReference type="SAM" id="Phobius"/>
    </source>
</evidence>
<dbReference type="EMBL" id="MGKD01000016">
    <property type="protein sequence ID" value="OGN19417.1"/>
    <property type="molecule type" value="Genomic_DNA"/>
</dbReference>
<dbReference type="SMART" id="SM00909">
    <property type="entry name" value="Germane"/>
    <property type="match status" value="1"/>
</dbReference>
<gene>
    <name evidence="3" type="ORF">A3F25_03210</name>
</gene>
<comment type="caution">
    <text evidence="3">The sequence shown here is derived from an EMBL/GenBank/DDBJ whole genome shotgun (WGS) entry which is preliminary data.</text>
</comment>
<keyword evidence="1" id="KW-0472">Membrane</keyword>
<name>A0A1F8G244_9BACT</name>
<evidence type="ECO:0000313" key="3">
    <source>
        <dbReference type="EMBL" id="OGN19417.1"/>
    </source>
</evidence>
<feature type="domain" description="GerMN" evidence="2">
    <location>
        <begin position="237"/>
        <end position="327"/>
    </location>
</feature>
<sequence>MRNTAIILSIIVIVLLGVVGYLAFGPKTEPLAQGSPTPIVTDSPTPEWQTYQNETLGFSVRYPSPPLTLNTQTASLSHALKNYNLKSEKDGSDLGPAIDLEITFTKDTSQCNLLDKDLAGEAKPFKYGSVSGKQYETGTEGAGMFYYCITNSKQQSVFLVQRSYLQTTYDINLLQQPDFLTDAKQAELFGQVVSTFTLLENSPQTTIKLFFNRTNPKAECTDVVAVERTIPKTETIATVAINTLIQGPTSAEKAAGYTSQIPKNSKLNSLVINNGEALADFNAATQSGGGSCSMAARVAQIRQTLLQFPTVKSAKLSVEGKTEDIFQP</sequence>
<protein>
    <recommendedName>
        <fullName evidence="2">GerMN domain-containing protein</fullName>
    </recommendedName>
</protein>
<evidence type="ECO:0000313" key="4">
    <source>
        <dbReference type="Proteomes" id="UP000177478"/>
    </source>
</evidence>
<keyword evidence="1" id="KW-0812">Transmembrane</keyword>
<proteinExistence type="predicted"/>
<evidence type="ECO:0000259" key="2">
    <source>
        <dbReference type="SMART" id="SM00909"/>
    </source>
</evidence>
<organism evidence="3 4">
    <name type="scientific">Candidatus Yanofskybacteria bacterium RIFCSPHIGHO2_12_FULL_45_19b</name>
    <dbReference type="NCBI Taxonomy" id="1802689"/>
    <lineage>
        <taxon>Bacteria</taxon>
        <taxon>Candidatus Yanofskyibacteriota</taxon>
    </lineage>
</organism>
<dbReference type="STRING" id="1802689.A3F25_03210"/>
<dbReference type="Proteomes" id="UP000177478">
    <property type="component" value="Unassembled WGS sequence"/>
</dbReference>
<reference evidence="3 4" key="1">
    <citation type="journal article" date="2016" name="Nat. Commun.">
        <title>Thousands of microbial genomes shed light on interconnected biogeochemical processes in an aquifer system.</title>
        <authorList>
            <person name="Anantharaman K."/>
            <person name="Brown C.T."/>
            <person name="Hug L.A."/>
            <person name="Sharon I."/>
            <person name="Castelle C.J."/>
            <person name="Probst A.J."/>
            <person name="Thomas B.C."/>
            <person name="Singh A."/>
            <person name="Wilkins M.J."/>
            <person name="Karaoz U."/>
            <person name="Brodie E.L."/>
            <person name="Williams K.H."/>
            <person name="Hubbard S.S."/>
            <person name="Banfield J.F."/>
        </authorList>
    </citation>
    <scope>NUCLEOTIDE SEQUENCE [LARGE SCALE GENOMIC DNA]</scope>
</reference>
<keyword evidence="1" id="KW-1133">Transmembrane helix</keyword>
<dbReference type="InterPro" id="IPR019606">
    <property type="entry name" value="GerMN"/>
</dbReference>
<feature type="transmembrane region" description="Helical" evidence="1">
    <location>
        <begin position="6"/>
        <end position="24"/>
    </location>
</feature>
<dbReference type="Pfam" id="PF10646">
    <property type="entry name" value="Germane"/>
    <property type="match status" value="1"/>
</dbReference>
<accession>A0A1F8G244</accession>
<dbReference type="AlphaFoldDB" id="A0A1F8G244"/>